<evidence type="ECO:0000313" key="2">
    <source>
        <dbReference type="EMBL" id="VAW79562.1"/>
    </source>
</evidence>
<sequence>MINNNLGASVPTTTCVHCHFAATTEYSCQYAAHCIMFNFPIYEDELYDYHSGLRKLCQSNGDLFTASLINISKTELFDWRILHDNNDLNRKEKHIFSITEIMRVVLAVIMLIVTLYQLFAV</sequence>
<keyword evidence="1" id="KW-1133">Transmembrane helix</keyword>
<evidence type="ECO:0000256" key="1">
    <source>
        <dbReference type="SAM" id="Phobius"/>
    </source>
</evidence>
<keyword evidence="1" id="KW-0812">Transmembrane</keyword>
<feature type="transmembrane region" description="Helical" evidence="1">
    <location>
        <begin position="101"/>
        <end position="119"/>
    </location>
</feature>
<reference evidence="2" key="1">
    <citation type="submission" date="2018-06" db="EMBL/GenBank/DDBJ databases">
        <authorList>
            <person name="Zhirakovskaya E."/>
        </authorList>
    </citation>
    <scope>NUCLEOTIDE SEQUENCE</scope>
</reference>
<dbReference type="AlphaFoldDB" id="A0A3B0YW48"/>
<protein>
    <submittedName>
        <fullName evidence="2">Uncharacterized protein</fullName>
    </submittedName>
</protein>
<keyword evidence="1" id="KW-0472">Membrane</keyword>
<proteinExistence type="predicted"/>
<organism evidence="2">
    <name type="scientific">hydrothermal vent metagenome</name>
    <dbReference type="NCBI Taxonomy" id="652676"/>
    <lineage>
        <taxon>unclassified sequences</taxon>
        <taxon>metagenomes</taxon>
        <taxon>ecological metagenomes</taxon>
    </lineage>
</organism>
<name>A0A3B0YW48_9ZZZZ</name>
<gene>
    <name evidence="2" type="ORF">MNBD_GAMMA12-3790</name>
</gene>
<dbReference type="EMBL" id="UOFL01000175">
    <property type="protein sequence ID" value="VAW79562.1"/>
    <property type="molecule type" value="Genomic_DNA"/>
</dbReference>
<accession>A0A3B0YW48</accession>